<dbReference type="RefSeq" id="WP_274045794.1">
    <property type="nucleotide sequence ID" value="NZ_JANCPR020000024.1"/>
</dbReference>
<dbReference type="EMBL" id="JANCPR020000024">
    <property type="protein sequence ID" value="MDJ1134827.1"/>
    <property type="molecule type" value="Genomic_DNA"/>
</dbReference>
<feature type="domain" description="Gram-positive cocci surface proteins LPxTG" evidence="8">
    <location>
        <begin position="173"/>
        <end position="211"/>
    </location>
</feature>
<reference evidence="9 10" key="1">
    <citation type="submission" date="2023-05" db="EMBL/GenBank/DDBJ databases">
        <title>Streptantibioticus silvisoli sp. nov., acidotolerant actinomycetes 1 from pine litter.</title>
        <authorList>
            <person name="Swiecimska M."/>
            <person name="Golinska P."/>
            <person name="Sangal V."/>
            <person name="Wachnowicz B."/>
            <person name="Goodfellow M."/>
        </authorList>
    </citation>
    <scope>NUCLEOTIDE SEQUENCE [LARGE SCALE GENOMIC DNA]</scope>
    <source>
        <strain evidence="9 10">DSM 42109</strain>
    </source>
</reference>
<evidence type="ECO:0000256" key="1">
    <source>
        <dbReference type="ARBA" id="ARBA00022512"/>
    </source>
</evidence>
<keyword evidence="6" id="KW-0472">Membrane</keyword>
<dbReference type="NCBIfam" id="NF041528">
    <property type="entry name" value="strep_LAETG"/>
    <property type="match status" value="1"/>
</dbReference>
<evidence type="ECO:0000256" key="4">
    <source>
        <dbReference type="ARBA" id="ARBA00023088"/>
    </source>
</evidence>
<accession>A0ABT7A0G2</accession>
<feature type="signal peptide" evidence="7">
    <location>
        <begin position="1"/>
        <end position="28"/>
    </location>
</feature>
<dbReference type="Proteomes" id="UP001214441">
    <property type="component" value="Unassembled WGS sequence"/>
</dbReference>
<dbReference type="PROSITE" id="PS50847">
    <property type="entry name" value="GRAM_POS_ANCHORING"/>
    <property type="match status" value="1"/>
</dbReference>
<keyword evidence="1" id="KW-0134">Cell wall</keyword>
<evidence type="ECO:0000313" key="9">
    <source>
        <dbReference type="EMBL" id="MDJ1134827.1"/>
    </source>
</evidence>
<keyword evidence="6" id="KW-0812">Transmembrane</keyword>
<evidence type="ECO:0000256" key="7">
    <source>
        <dbReference type="SAM" id="SignalP"/>
    </source>
</evidence>
<evidence type="ECO:0000256" key="3">
    <source>
        <dbReference type="ARBA" id="ARBA00022729"/>
    </source>
</evidence>
<name>A0ABT7A0G2_9ACTN</name>
<evidence type="ECO:0000313" key="10">
    <source>
        <dbReference type="Proteomes" id="UP001214441"/>
    </source>
</evidence>
<keyword evidence="3 7" id="KW-0732">Signal</keyword>
<evidence type="ECO:0000259" key="8">
    <source>
        <dbReference type="PROSITE" id="PS50847"/>
    </source>
</evidence>
<comment type="caution">
    <text evidence="9">The sequence shown here is derived from an EMBL/GenBank/DDBJ whole genome shotgun (WGS) entry which is preliminary data.</text>
</comment>
<proteinExistence type="predicted"/>
<keyword evidence="4" id="KW-0572">Peptidoglycan-anchor</keyword>
<keyword evidence="6" id="KW-1133">Transmembrane helix</keyword>
<feature type="chain" id="PRO_5047020472" evidence="7">
    <location>
        <begin position="29"/>
        <end position="211"/>
    </location>
</feature>
<feature type="region of interest" description="Disordered" evidence="5">
    <location>
        <begin position="105"/>
        <end position="181"/>
    </location>
</feature>
<keyword evidence="10" id="KW-1185">Reference proteome</keyword>
<dbReference type="NCBIfam" id="TIGR01167">
    <property type="entry name" value="LPXTG_anchor"/>
    <property type="match status" value="1"/>
</dbReference>
<gene>
    <name evidence="9" type="ORF">NMN56_023295</name>
</gene>
<sequence length="211" mass="21854">MTALRLRWQRSVAITATAAAAFLGTAIAATPAQAHSHGWSVDCYTVDLNLTNYSQDKDNTVKITVGDRTVLSETFKGEYNKKLDLPKHTEELKVTADVVAGDDSKFSWNESKTAPVCETESPSPSPTESETTTPAPSASPTTTPSQSEAPQPSASESSSSAPAAKPQGGGENLAETGSSSNTPMLVGIAAAVVIAGGGLVAFARKRRSSQG</sequence>
<keyword evidence="2" id="KW-0964">Secreted</keyword>
<dbReference type="InterPro" id="IPR019931">
    <property type="entry name" value="LPXTG_anchor"/>
</dbReference>
<protein>
    <submittedName>
        <fullName evidence="9">LAETG motif-containing sortase-dependent surface protein</fullName>
    </submittedName>
</protein>
<evidence type="ECO:0000256" key="5">
    <source>
        <dbReference type="SAM" id="MobiDB-lite"/>
    </source>
</evidence>
<organism evidence="9 10">
    <name type="scientific">Streptomyces iconiensis</name>
    <dbReference type="NCBI Taxonomy" id="1384038"/>
    <lineage>
        <taxon>Bacteria</taxon>
        <taxon>Bacillati</taxon>
        <taxon>Actinomycetota</taxon>
        <taxon>Actinomycetes</taxon>
        <taxon>Kitasatosporales</taxon>
        <taxon>Streptomycetaceae</taxon>
        <taxon>Streptomyces</taxon>
    </lineage>
</organism>
<evidence type="ECO:0000256" key="6">
    <source>
        <dbReference type="SAM" id="Phobius"/>
    </source>
</evidence>
<feature type="transmembrane region" description="Helical" evidence="6">
    <location>
        <begin position="184"/>
        <end position="203"/>
    </location>
</feature>
<evidence type="ECO:0000256" key="2">
    <source>
        <dbReference type="ARBA" id="ARBA00022525"/>
    </source>
</evidence>
<feature type="compositionally biased region" description="Low complexity" evidence="5">
    <location>
        <begin position="118"/>
        <end position="164"/>
    </location>
</feature>